<dbReference type="FunFam" id="2.60.120.10:FF:000034">
    <property type="entry name" value="Homogentisate 1,2-dioxygenase"/>
    <property type="match status" value="1"/>
</dbReference>
<accession>A0A0G4IGH1</accession>
<dbReference type="PANTHER" id="PTHR11056:SF0">
    <property type="entry name" value="HOMOGENTISATE 1,2-DIOXYGENASE"/>
    <property type="match status" value="1"/>
</dbReference>
<dbReference type="OMA" id="MLPHGPD"/>
<dbReference type="EMBL" id="CDSF01000001">
    <property type="protein sequence ID" value="CEO94301.1"/>
    <property type="molecule type" value="Genomic_DNA"/>
</dbReference>
<comment type="cofactor">
    <cofactor evidence="1 12">
        <name>Fe cation</name>
        <dbReference type="ChEBI" id="CHEBI:24875"/>
    </cofactor>
</comment>
<dbReference type="GO" id="GO:0005737">
    <property type="term" value="C:cytoplasm"/>
    <property type="evidence" value="ECO:0007669"/>
    <property type="project" value="TreeGrafter"/>
</dbReference>
<keyword evidence="5 12" id="KW-0479">Metal-binding</keyword>
<evidence type="ECO:0000256" key="1">
    <source>
        <dbReference type="ARBA" id="ARBA00001962"/>
    </source>
</evidence>
<dbReference type="Proteomes" id="UP000039324">
    <property type="component" value="Unassembled WGS sequence"/>
</dbReference>
<feature type="active site" description="Proton acceptor" evidence="11">
    <location>
        <position position="298"/>
    </location>
</feature>
<dbReference type="PANTHER" id="PTHR11056">
    <property type="entry name" value="HOMOGENTISATE 1,2-DIOXYGENASE"/>
    <property type="match status" value="1"/>
</dbReference>
<dbReference type="GO" id="GO:0006559">
    <property type="term" value="P:L-phenylalanine catabolic process"/>
    <property type="evidence" value="ECO:0007669"/>
    <property type="project" value="UniProtKB-UniPathway"/>
</dbReference>
<dbReference type="InterPro" id="IPR014710">
    <property type="entry name" value="RmlC-like_jellyroll"/>
</dbReference>
<protein>
    <recommendedName>
        <fullName evidence="4">homogentisate 1,2-dioxygenase</fullName>
        <ecNumber evidence="4">1.13.11.5</ecNumber>
    </recommendedName>
</protein>
<evidence type="ECO:0000256" key="9">
    <source>
        <dbReference type="ARBA" id="ARBA00023004"/>
    </source>
</evidence>
<dbReference type="GO" id="GO:0046872">
    <property type="term" value="F:metal ion binding"/>
    <property type="evidence" value="ECO:0007669"/>
    <property type="project" value="UniProtKB-KW"/>
</dbReference>
<dbReference type="Gene3D" id="2.60.120.10">
    <property type="entry name" value="Jelly Rolls"/>
    <property type="match status" value="1"/>
</dbReference>
<dbReference type="STRING" id="37360.A0A0G4IGH1"/>
<evidence type="ECO:0000259" key="14">
    <source>
        <dbReference type="Pfam" id="PF20510"/>
    </source>
</evidence>
<evidence type="ECO:0000256" key="6">
    <source>
        <dbReference type="ARBA" id="ARBA00022878"/>
    </source>
</evidence>
<feature type="binding site" evidence="12">
    <location>
        <position position="377"/>
    </location>
    <ligand>
        <name>Fe cation</name>
        <dbReference type="ChEBI" id="CHEBI:24875"/>
    </ligand>
</feature>
<evidence type="ECO:0000259" key="13">
    <source>
        <dbReference type="Pfam" id="PF04209"/>
    </source>
</evidence>
<dbReference type="AlphaFoldDB" id="A0A0G4IGH1"/>
<dbReference type="Pfam" id="PF20510">
    <property type="entry name" value="HgmA_N"/>
    <property type="match status" value="1"/>
</dbReference>
<evidence type="ECO:0000256" key="5">
    <source>
        <dbReference type="ARBA" id="ARBA00022723"/>
    </source>
</evidence>
<keyword evidence="6" id="KW-0828">Tyrosine catabolism</keyword>
<dbReference type="OrthoDB" id="1689029at2759"/>
<evidence type="ECO:0000256" key="2">
    <source>
        <dbReference type="ARBA" id="ARBA00004704"/>
    </source>
</evidence>
<evidence type="ECO:0000256" key="12">
    <source>
        <dbReference type="PIRSR" id="PIRSR605708-2"/>
    </source>
</evidence>
<evidence type="ECO:0000313" key="15">
    <source>
        <dbReference type="EMBL" id="CEO94301.1"/>
    </source>
</evidence>
<gene>
    <name evidence="15" type="ORF">PBRA_000086</name>
</gene>
<comment type="pathway">
    <text evidence="2">Amino-acid degradation; L-phenylalanine degradation; acetoacetate and fumarate from L-phenylalanine: step 4/6.</text>
</comment>
<dbReference type="EC" id="1.13.11.5" evidence="4"/>
<proteinExistence type="inferred from homology"/>
<keyword evidence="7" id="KW-0223">Dioxygenase</keyword>
<dbReference type="SUPFAM" id="SSF51182">
    <property type="entry name" value="RmlC-like cupins"/>
    <property type="match status" value="1"/>
</dbReference>
<feature type="domain" description="Homogentisate 1,2-dioxygenase N-terminal" evidence="14">
    <location>
        <begin position="9"/>
        <end position="285"/>
    </location>
</feature>
<dbReference type="InterPro" id="IPR046452">
    <property type="entry name" value="HgmA_N"/>
</dbReference>
<organism evidence="15 16">
    <name type="scientific">Plasmodiophora brassicae</name>
    <name type="common">Clubroot disease agent</name>
    <dbReference type="NCBI Taxonomy" id="37360"/>
    <lineage>
        <taxon>Eukaryota</taxon>
        <taxon>Sar</taxon>
        <taxon>Rhizaria</taxon>
        <taxon>Endomyxa</taxon>
        <taxon>Phytomyxea</taxon>
        <taxon>Plasmodiophorida</taxon>
        <taxon>Plasmodiophoridae</taxon>
        <taxon>Plasmodiophora</taxon>
    </lineage>
</organism>
<feature type="binding site" evidence="12">
    <location>
        <position position="340"/>
    </location>
    <ligand>
        <name>Fe cation</name>
        <dbReference type="ChEBI" id="CHEBI:24875"/>
    </ligand>
</feature>
<feature type="binding site" evidence="12">
    <location>
        <position position="356"/>
    </location>
    <ligand>
        <name>homogentisate</name>
        <dbReference type="ChEBI" id="CHEBI:16169"/>
    </ligand>
</feature>
<dbReference type="UniPathway" id="UPA00139">
    <property type="reaction ID" value="UER00339"/>
</dbReference>
<reference evidence="15 16" key="1">
    <citation type="submission" date="2015-02" db="EMBL/GenBank/DDBJ databases">
        <authorList>
            <person name="Chooi Y.-H."/>
        </authorList>
    </citation>
    <scope>NUCLEOTIDE SEQUENCE [LARGE SCALE GENOMIC DNA]</scope>
    <source>
        <strain evidence="15">E3</strain>
    </source>
</reference>
<dbReference type="Pfam" id="PF04209">
    <property type="entry name" value="HgmA_C"/>
    <property type="match status" value="1"/>
</dbReference>
<dbReference type="CDD" id="cd07000">
    <property type="entry name" value="cupin_HGO_N"/>
    <property type="match status" value="1"/>
</dbReference>
<keyword evidence="9 12" id="KW-0408">Iron</keyword>
<dbReference type="InterPro" id="IPR005708">
    <property type="entry name" value="Homogentis_dOase"/>
</dbReference>
<keyword evidence="8" id="KW-0560">Oxidoreductase</keyword>
<evidence type="ECO:0000256" key="10">
    <source>
        <dbReference type="ARBA" id="ARBA00023232"/>
    </source>
</evidence>
<dbReference type="GO" id="GO:0006572">
    <property type="term" value="P:L-tyrosine catabolic process"/>
    <property type="evidence" value="ECO:0007669"/>
    <property type="project" value="UniProtKB-KW"/>
</dbReference>
<keyword evidence="10" id="KW-0585">Phenylalanine catabolism</keyword>
<comment type="similarity">
    <text evidence="3">Belongs to the homogentisate dioxygenase family.</text>
</comment>
<sequence length="442" mass="49254">MKVDDDLSYLTGFGSELQSEAKPGALPVGCNNPQKCPYGLYAEQLSGTSFTTPRAHNRRSWMYRILPSVTHRPMQSAPADAYRLWKSSFHDAHAVPNQIRWLPTPLPDKNVPTTFIEGVKTVAGAGSPDLKAGIAIHVYAANKPMVNTAFCNSDGDLIIVPEFGDLLVQTEFGLLRVRVGEIVVVPRGIRFAVQFSSPNIRGYICEVFTGHCNLPELGPIGANGLANARDFQYPTAHYVAEKLPSGEQFVVVQKFLGCFFNAVQDHSCFDVVAWHGNYLPFKYDLDRFCAVNSVTYDHPDPSIFTVLTVPTNEPGVAALDFAIFPPRWQVQDGFRPPWFHRNAPMSEYMGNIRGQYEAKPTGFPPGAASLHSCAMAHGPSLEAFNHFSNMKLEPVHLKDMMAFMFETSYMLRLTDYAIASQLQDPDYMKCWEGFPSTFLEHK</sequence>
<feature type="domain" description="Homogentisate 1,2-dioxygenase C-terminal" evidence="13">
    <location>
        <begin position="287"/>
        <end position="438"/>
    </location>
</feature>
<dbReference type="InterPro" id="IPR046451">
    <property type="entry name" value="HgmA_C"/>
</dbReference>
<dbReference type="InterPro" id="IPR011051">
    <property type="entry name" value="RmlC_Cupin_sf"/>
</dbReference>
<evidence type="ECO:0000313" key="16">
    <source>
        <dbReference type="Proteomes" id="UP000039324"/>
    </source>
</evidence>
<evidence type="ECO:0000256" key="7">
    <source>
        <dbReference type="ARBA" id="ARBA00022964"/>
    </source>
</evidence>
<evidence type="ECO:0000256" key="11">
    <source>
        <dbReference type="PIRSR" id="PIRSR605708-1"/>
    </source>
</evidence>
<name>A0A0G4IGH1_PLABS</name>
<evidence type="ECO:0000256" key="4">
    <source>
        <dbReference type="ARBA" id="ARBA00013127"/>
    </source>
</evidence>
<feature type="binding site" evidence="12">
    <location>
        <position position="377"/>
    </location>
    <ligand>
        <name>homogentisate</name>
        <dbReference type="ChEBI" id="CHEBI:16169"/>
    </ligand>
</feature>
<dbReference type="GO" id="GO:0004411">
    <property type="term" value="F:homogentisate 1,2-dioxygenase activity"/>
    <property type="evidence" value="ECO:0007669"/>
    <property type="project" value="UniProtKB-EC"/>
</dbReference>
<evidence type="ECO:0000256" key="3">
    <source>
        <dbReference type="ARBA" id="ARBA00007757"/>
    </source>
</evidence>
<keyword evidence="16" id="KW-1185">Reference proteome</keyword>
<dbReference type="NCBIfam" id="TIGR01015">
    <property type="entry name" value="hmgA"/>
    <property type="match status" value="1"/>
</dbReference>
<feature type="binding site" evidence="12">
    <location>
        <position position="347"/>
    </location>
    <ligand>
        <name>Fe cation</name>
        <dbReference type="ChEBI" id="CHEBI:24875"/>
    </ligand>
</feature>
<evidence type="ECO:0000256" key="8">
    <source>
        <dbReference type="ARBA" id="ARBA00023002"/>
    </source>
</evidence>